<feature type="repeat" description="ANK" evidence="3">
    <location>
        <begin position="143"/>
        <end position="175"/>
    </location>
</feature>
<evidence type="ECO:0000256" key="2">
    <source>
        <dbReference type="ARBA" id="ARBA00023043"/>
    </source>
</evidence>
<accession>A0A2I1CHC4</accession>
<evidence type="ECO:0000256" key="1">
    <source>
        <dbReference type="ARBA" id="ARBA00022737"/>
    </source>
</evidence>
<gene>
    <name evidence="4" type="ORF">P174DRAFT_438806</name>
</gene>
<reference evidence="5" key="1">
    <citation type="journal article" date="2018" name="Proc. Natl. Acad. Sci. U.S.A.">
        <title>Linking secondary metabolites to gene clusters through genome sequencing of six diverse Aspergillus species.</title>
        <authorList>
            <person name="Kaerboelling I."/>
            <person name="Vesth T.C."/>
            <person name="Frisvad J.C."/>
            <person name="Nybo J.L."/>
            <person name="Theobald S."/>
            <person name="Kuo A."/>
            <person name="Bowyer P."/>
            <person name="Matsuda Y."/>
            <person name="Mondo S."/>
            <person name="Lyhne E.K."/>
            <person name="Kogle M.E."/>
            <person name="Clum A."/>
            <person name="Lipzen A."/>
            <person name="Salamov A."/>
            <person name="Ngan C.Y."/>
            <person name="Daum C."/>
            <person name="Chiniquy J."/>
            <person name="Barry K."/>
            <person name="LaButti K."/>
            <person name="Haridas S."/>
            <person name="Simmons B.A."/>
            <person name="Magnuson J.K."/>
            <person name="Mortensen U.H."/>
            <person name="Larsen T.O."/>
            <person name="Grigoriev I.V."/>
            <person name="Baker S.E."/>
            <person name="Andersen M.R."/>
        </authorList>
    </citation>
    <scope>NUCLEOTIDE SEQUENCE [LARGE SCALE GENOMIC DNA]</scope>
    <source>
        <strain evidence="5">IBT 16806</strain>
    </source>
</reference>
<dbReference type="OrthoDB" id="4772757at2759"/>
<proteinExistence type="predicted"/>
<dbReference type="AlphaFoldDB" id="A0A2I1CHC4"/>
<dbReference type="Proteomes" id="UP000234474">
    <property type="component" value="Unassembled WGS sequence"/>
</dbReference>
<evidence type="ECO:0000256" key="3">
    <source>
        <dbReference type="PROSITE-ProRule" id="PRU00023"/>
    </source>
</evidence>
<dbReference type="EMBL" id="MSZS01000002">
    <property type="protein sequence ID" value="PKX97028.1"/>
    <property type="molecule type" value="Genomic_DNA"/>
</dbReference>
<name>A0A2I1CHC4_ASPN1</name>
<dbReference type="SUPFAM" id="SSF48403">
    <property type="entry name" value="Ankyrin repeat"/>
    <property type="match status" value="1"/>
</dbReference>
<sequence length="373" mass="42636">MSLSKLPNEVVFLIATHLVCYRDLRALVLSSRGLYHLLQGYLSKHSSQACHGGALCCAAAHDDEGLARECLERMAVAAESFQGPPVSNPFKHPLCTTKWRVDDTVLIQRALLVAVQAGSRRVVNLLLDHGAQTMFLCPFGYINNIPPLYLAVQNGHEDLVNLLCERGHSCYGVDTCPLLWAIEHNQRRIIRTLLRHESCDHCWYVLPMAMNRRDTDMLHFLLENGLHGTNYACDALFAAIFKGDLEIVRLFIAHGADPNRLGDCYDNRWERNHVQLLRKIDSRSLLELDGIDDDFLIRSNGLCVDEEPVFYSTTYVAIYYDQMPILRFLLEYGVHPEPEDIQLTRKKGNEEAVRLLSRFSYEDVPQKKYYLQE</sequence>
<dbReference type="PANTHER" id="PTHR24198">
    <property type="entry name" value="ANKYRIN REPEAT AND PROTEIN KINASE DOMAIN-CONTAINING PROTEIN"/>
    <property type="match status" value="1"/>
</dbReference>
<keyword evidence="1" id="KW-0677">Repeat</keyword>
<evidence type="ECO:0000313" key="4">
    <source>
        <dbReference type="EMBL" id="PKX97028.1"/>
    </source>
</evidence>
<evidence type="ECO:0000313" key="5">
    <source>
        <dbReference type="Proteomes" id="UP000234474"/>
    </source>
</evidence>
<dbReference type="STRING" id="1392255.A0A2I1CHC4"/>
<protein>
    <submittedName>
        <fullName evidence="4">Ankyrin repeat protein</fullName>
    </submittedName>
</protein>
<dbReference type="InterPro" id="IPR002110">
    <property type="entry name" value="Ankyrin_rpt"/>
</dbReference>
<dbReference type="PROSITE" id="PS50297">
    <property type="entry name" value="ANK_REP_REGION"/>
    <property type="match status" value="1"/>
</dbReference>
<dbReference type="InterPro" id="IPR036770">
    <property type="entry name" value="Ankyrin_rpt-contain_sf"/>
</dbReference>
<organism evidence="4 5">
    <name type="scientific">Aspergillus novofumigatus (strain IBT 16806)</name>
    <dbReference type="NCBI Taxonomy" id="1392255"/>
    <lineage>
        <taxon>Eukaryota</taxon>
        <taxon>Fungi</taxon>
        <taxon>Dikarya</taxon>
        <taxon>Ascomycota</taxon>
        <taxon>Pezizomycotina</taxon>
        <taxon>Eurotiomycetes</taxon>
        <taxon>Eurotiomycetidae</taxon>
        <taxon>Eurotiales</taxon>
        <taxon>Aspergillaceae</taxon>
        <taxon>Aspergillus</taxon>
        <taxon>Aspergillus subgen. Fumigati</taxon>
    </lineage>
</organism>
<dbReference type="Pfam" id="PF12796">
    <property type="entry name" value="Ank_2"/>
    <property type="match status" value="1"/>
</dbReference>
<dbReference type="RefSeq" id="XP_024685623.1">
    <property type="nucleotide sequence ID" value="XM_024826632.1"/>
</dbReference>
<dbReference type="OMA" id="YNSRYYH"/>
<comment type="caution">
    <text evidence="4">The sequence shown here is derived from an EMBL/GenBank/DDBJ whole genome shotgun (WGS) entry which is preliminary data.</text>
</comment>
<dbReference type="PROSITE" id="PS50088">
    <property type="entry name" value="ANK_REPEAT"/>
    <property type="match status" value="1"/>
</dbReference>
<dbReference type="SMART" id="SM00248">
    <property type="entry name" value="ANK"/>
    <property type="match status" value="5"/>
</dbReference>
<dbReference type="VEuPathDB" id="FungiDB:P174DRAFT_438806"/>
<dbReference type="Pfam" id="PF00023">
    <property type="entry name" value="Ank"/>
    <property type="match status" value="1"/>
</dbReference>
<dbReference type="GeneID" id="36533957"/>
<dbReference type="Gene3D" id="1.25.40.20">
    <property type="entry name" value="Ankyrin repeat-containing domain"/>
    <property type="match status" value="1"/>
</dbReference>
<keyword evidence="5" id="KW-1185">Reference proteome</keyword>
<keyword evidence="2 3" id="KW-0040">ANK repeat</keyword>
<dbReference type="PANTHER" id="PTHR24198:SF165">
    <property type="entry name" value="ANKYRIN REPEAT-CONTAINING PROTEIN-RELATED"/>
    <property type="match status" value="1"/>
</dbReference>